<keyword evidence="3" id="KW-1185">Reference proteome</keyword>
<organism evidence="2 3">
    <name type="scientific">Actinocatenispora rupis</name>
    <dbReference type="NCBI Taxonomy" id="519421"/>
    <lineage>
        <taxon>Bacteria</taxon>
        <taxon>Bacillati</taxon>
        <taxon>Actinomycetota</taxon>
        <taxon>Actinomycetes</taxon>
        <taxon>Micromonosporales</taxon>
        <taxon>Micromonosporaceae</taxon>
        <taxon>Actinocatenispora</taxon>
    </lineage>
</organism>
<dbReference type="Proteomes" id="UP000612808">
    <property type="component" value="Unassembled WGS sequence"/>
</dbReference>
<dbReference type="InterPro" id="IPR010390">
    <property type="entry name" value="ABC-2_transporter-like"/>
</dbReference>
<dbReference type="PANTHER" id="PTHR36832">
    <property type="entry name" value="SLR1174 PROTEIN-RELATED"/>
    <property type="match status" value="1"/>
</dbReference>
<evidence type="ECO:0000256" key="1">
    <source>
        <dbReference type="SAM" id="Phobius"/>
    </source>
</evidence>
<keyword evidence="1" id="KW-0812">Transmembrane</keyword>
<dbReference type="AlphaFoldDB" id="A0A8J3N8A6"/>
<protein>
    <submittedName>
        <fullName evidence="2">ABC transporter permease</fullName>
    </submittedName>
</protein>
<feature type="transmembrane region" description="Helical" evidence="1">
    <location>
        <begin position="117"/>
        <end position="135"/>
    </location>
</feature>
<evidence type="ECO:0000313" key="2">
    <source>
        <dbReference type="EMBL" id="GID09876.1"/>
    </source>
</evidence>
<dbReference type="EMBL" id="BOMB01000004">
    <property type="protein sequence ID" value="GID09876.1"/>
    <property type="molecule type" value="Genomic_DNA"/>
</dbReference>
<dbReference type="RefSeq" id="WP_203654919.1">
    <property type="nucleotide sequence ID" value="NZ_BAAAZM010000002.1"/>
</dbReference>
<keyword evidence="1" id="KW-1133">Transmembrane helix</keyword>
<feature type="transmembrane region" description="Helical" evidence="1">
    <location>
        <begin position="21"/>
        <end position="40"/>
    </location>
</feature>
<gene>
    <name evidence="2" type="ORF">Aru02nite_07650</name>
</gene>
<proteinExistence type="predicted"/>
<feature type="transmembrane region" description="Helical" evidence="1">
    <location>
        <begin position="176"/>
        <end position="194"/>
    </location>
</feature>
<sequence>MRRYLALARMQARVVLAYRIDYLNGLIGLLLQVFLLAVVWRTVYGERDSVDGVPLATMLAYVTLASVQGWLFNPWVFTLIPDRVREGRVGIDLVRPVGFVSQVVAAQVGRTAATAPFALAALPFAVLLSGMAPPASPLAAVGYLVSLALGYAVTTVLSVVFGLMTFWTMEIGGIFIIYRMVAQFLSGALIPLWFMPGALRTVAQVLPFQAVTYTPTAIYLGRLDAGAAVLATGVQCGWVLVLALLARLVWSRALHRVVVQGG</sequence>
<dbReference type="Pfam" id="PF06182">
    <property type="entry name" value="ABC2_membrane_6"/>
    <property type="match status" value="1"/>
</dbReference>
<accession>A0A8J3N8A6</accession>
<dbReference type="PANTHER" id="PTHR36832:SF1">
    <property type="entry name" value="SLR1174 PROTEIN"/>
    <property type="match status" value="1"/>
</dbReference>
<name>A0A8J3N8A6_9ACTN</name>
<feature type="transmembrane region" description="Helical" evidence="1">
    <location>
        <begin position="141"/>
        <end position="164"/>
    </location>
</feature>
<keyword evidence="1" id="KW-0472">Membrane</keyword>
<comment type="caution">
    <text evidence="2">The sequence shown here is derived from an EMBL/GenBank/DDBJ whole genome shotgun (WGS) entry which is preliminary data.</text>
</comment>
<feature type="transmembrane region" description="Helical" evidence="1">
    <location>
        <begin position="225"/>
        <end position="246"/>
    </location>
</feature>
<evidence type="ECO:0000313" key="3">
    <source>
        <dbReference type="Proteomes" id="UP000612808"/>
    </source>
</evidence>
<feature type="transmembrane region" description="Helical" evidence="1">
    <location>
        <begin position="60"/>
        <end position="80"/>
    </location>
</feature>
<reference evidence="2" key="1">
    <citation type="submission" date="2021-01" db="EMBL/GenBank/DDBJ databases">
        <title>Whole genome shotgun sequence of Actinocatenispora rupis NBRC 107355.</title>
        <authorList>
            <person name="Komaki H."/>
            <person name="Tamura T."/>
        </authorList>
    </citation>
    <scope>NUCLEOTIDE SEQUENCE</scope>
    <source>
        <strain evidence="2">NBRC 107355</strain>
    </source>
</reference>